<evidence type="ECO:0000256" key="1">
    <source>
        <dbReference type="SAM" id="Phobius"/>
    </source>
</evidence>
<accession>A0A3N1D072</accession>
<comment type="caution">
    <text evidence="2">The sequence shown here is derived from an EMBL/GenBank/DDBJ whole genome shotgun (WGS) entry which is preliminary data.</text>
</comment>
<protein>
    <recommendedName>
        <fullName evidence="4">Phospholipase D-like protein</fullName>
    </recommendedName>
</protein>
<gene>
    <name evidence="2" type="ORF">EDD29_4507</name>
</gene>
<feature type="transmembrane region" description="Helical" evidence="1">
    <location>
        <begin position="42"/>
        <end position="62"/>
    </location>
</feature>
<proteinExistence type="predicted"/>
<evidence type="ECO:0008006" key="4">
    <source>
        <dbReference type="Google" id="ProtNLM"/>
    </source>
</evidence>
<reference evidence="2 3" key="1">
    <citation type="submission" date="2018-11" db="EMBL/GenBank/DDBJ databases">
        <title>Sequencing the genomes of 1000 actinobacteria strains.</title>
        <authorList>
            <person name="Klenk H.-P."/>
        </authorList>
    </citation>
    <scope>NUCLEOTIDE SEQUENCE [LARGE SCALE GENOMIC DNA]</scope>
    <source>
        <strain evidence="2 3">DSM 44254</strain>
    </source>
</reference>
<feature type="transmembrane region" description="Helical" evidence="1">
    <location>
        <begin position="12"/>
        <end position="30"/>
    </location>
</feature>
<keyword evidence="1" id="KW-1133">Transmembrane helix</keyword>
<name>A0A3N1D072_9ACTN</name>
<organism evidence="2 3">
    <name type="scientific">Actinocorallia herbida</name>
    <dbReference type="NCBI Taxonomy" id="58109"/>
    <lineage>
        <taxon>Bacteria</taxon>
        <taxon>Bacillati</taxon>
        <taxon>Actinomycetota</taxon>
        <taxon>Actinomycetes</taxon>
        <taxon>Streptosporangiales</taxon>
        <taxon>Thermomonosporaceae</taxon>
        <taxon>Actinocorallia</taxon>
    </lineage>
</organism>
<keyword evidence="1" id="KW-0812">Transmembrane</keyword>
<evidence type="ECO:0000313" key="2">
    <source>
        <dbReference type="EMBL" id="ROO86923.1"/>
    </source>
</evidence>
<dbReference type="Proteomes" id="UP000272400">
    <property type="component" value="Unassembled WGS sequence"/>
</dbReference>
<sequence>MPNAAGPDPAVVMAGALVTLAFFMLVAFIAREYKHHPGKAVAVLTAVATVLIAFPAILYALYG</sequence>
<evidence type="ECO:0000313" key="3">
    <source>
        <dbReference type="Proteomes" id="UP000272400"/>
    </source>
</evidence>
<keyword evidence="1" id="KW-0472">Membrane</keyword>
<dbReference type="AlphaFoldDB" id="A0A3N1D072"/>
<dbReference type="RefSeq" id="WP_148086050.1">
    <property type="nucleotide sequence ID" value="NZ_RJKE01000001.1"/>
</dbReference>
<keyword evidence="3" id="KW-1185">Reference proteome</keyword>
<dbReference type="EMBL" id="RJKE01000001">
    <property type="protein sequence ID" value="ROO86923.1"/>
    <property type="molecule type" value="Genomic_DNA"/>
</dbReference>